<keyword evidence="1" id="KW-0812">Transmembrane</keyword>
<keyword evidence="1" id="KW-0472">Membrane</keyword>
<evidence type="ECO:0000313" key="2">
    <source>
        <dbReference type="EMBL" id="KAH3774075.1"/>
    </source>
</evidence>
<comment type="caution">
    <text evidence="3">The sequence shown here is derived from an EMBL/GenBank/DDBJ whole genome shotgun (WGS) entry which is preliminary data.</text>
</comment>
<dbReference type="EMBL" id="JAIWYP010000009">
    <property type="protein sequence ID" value="KAH3774075.1"/>
    <property type="molecule type" value="Genomic_DNA"/>
</dbReference>
<dbReference type="EMBL" id="JAIWYP010000009">
    <property type="protein sequence ID" value="KAH3774140.1"/>
    <property type="molecule type" value="Genomic_DNA"/>
</dbReference>
<keyword evidence="4" id="KW-1185">Reference proteome</keyword>
<organism evidence="3 4">
    <name type="scientific">Dreissena polymorpha</name>
    <name type="common">Zebra mussel</name>
    <name type="synonym">Mytilus polymorpha</name>
    <dbReference type="NCBI Taxonomy" id="45954"/>
    <lineage>
        <taxon>Eukaryota</taxon>
        <taxon>Metazoa</taxon>
        <taxon>Spiralia</taxon>
        <taxon>Lophotrochozoa</taxon>
        <taxon>Mollusca</taxon>
        <taxon>Bivalvia</taxon>
        <taxon>Autobranchia</taxon>
        <taxon>Heteroconchia</taxon>
        <taxon>Euheterodonta</taxon>
        <taxon>Imparidentia</taxon>
        <taxon>Neoheterodontei</taxon>
        <taxon>Myida</taxon>
        <taxon>Dreissenoidea</taxon>
        <taxon>Dreissenidae</taxon>
        <taxon>Dreissena</taxon>
    </lineage>
</organism>
<evidence type="ECO:0000313" key="4">
    <source>
        <dbReference type="Proteomes" id="UP000828390"/>
    </source>
</evidence>
<dbReference type="Proteomes" id="UP000828390">
    <property type="component" value="Unassembled WGS sequence"/>
</dbReference>
<gene>
    <name evidence="2" type="ORF">DPMN_175446</name>
    <name evidence="3" type="ORF">DPMN_175514</name>
</gene>
<feature type="transmembrane region" description="Helical" evidence="1">
    <location>
        <begin position="138"/>
        <end position="159"/>
    </location>
</feature>
<reference evidence="3" key="1">
    <citation type="journal article" date="2019" name="bioRxiv">
        <title>The Genome of the Zebra Mussel, Dreissena polymorpha: A Resource for Invasive Species Research.</title>
        <authorList>
            <person name="McCartney M.A."/>
            <person name="Auch B."/>
            <person name="Kono T."/>
            <person name="Mallez S."/>
            <person name="Zhang Y."/>
            <person name="Obille A."/>
            <person name="Becker A."/>
            <person name="Abrahante J.E."/>
            <person name="Garbe J."/>
            <person name="Badalamenti J.P."/>
            <person name="Herman A."/>
            <person name="Mangelson H."/>
            <person name="Liachko I."/>
            <person name="Sullivan S."/>
            <person name="Sone E.D."/>
            <person name="Koren S."/>
            <person name="Silverstein K.A.T."/>
            <person name="Beckman K.B."/>
            <person name="Gohl D.M."/>
        </authorList>
    </citation>
    <scope>NUCLEOTIDE SEQUENCE</scope>
    <source>
        <strain evidence="3">Duluth1</strain>
        <tissue evidence="3">Whole animal</tissue>
    </source>
</reference>
<evidence type="ECO:0000313" key="3">
    <source>
        <dbReference type="EMBL" id="KAH3774140.1"/>
    </source>
</evidence>
<feature type="transmembrane region" description="Helical" evidence="1">
    <location>
        <begin position="94"/>
        <end position="118"/>
    </location>
</feature>
<keyword evidence="1" id="KW-1133">Transmembrane helix</keyword>
<dbReference type="AlphaFoldDB" id="A0A9D4IHB6"/>
<proteinExistence type="predicted"/>
<accession>A0A9D4IHB6</accession>
<sequence>MSCLTLHQMTASHLARYVYKVTYVGLLQNLPRQHVSTASFAHYISIHKRHLSSNDNGASRIVRSRYSLWKPDNIPKEFKLAYVKKAVNDTKIAALAYVWHINLAVIILVAVMVCKAWMAEIMLGEESTDENEPFKITSADLVLNTFAVACAATFLFFVYRKFIKSNIVRMYCHIQSKTFVMVQVKNGLAKENIPFTAKHVHLVKEVVPTKAGESKYMILQIMGHALKVNEKEFTDEQYYHILKGK</sequence>
<name>A0A9D4IHB6_DREPO</name>
<protein>
    <submittedName>
        <fullName evidence="3">Uncharacterized protein</fullName>
    </submittedName>
</protein>
<reference evidence="3" key="2">
    <citation type="submission" date="2020-11" db="EMBL/GenBank/DDBJ databases">
        <authorList>
            <person name="McCartney M.A."/>
            <person name="Auch B."/>
            <person name="Kono T."/>
            <person name="Mallez S."/>
            <person name="Becker A."/>
            <person name="Gohl D.M."/>
            <person name="Silverstein K.A.T."/>
            <person name="Koren S."/>
            <person name="Bechman K.B."/>
            <person name="Herman A."/>
            <person name="Abrahante J.E."/>
            <person name="Garbe J."/>
        </authorList>
    </citation>
    <scope>NUCLEOTIDE SEQUENCE</scope>
    <source>
        <strain evidence="3">Duluth1</strain>
        <tissue evidence="3">Whole animal</tissue>
    </source>
</reference>
<evidence type="ECO:0000256" key="1">
    <source>
        <dbReference type="SAM" id="Phobius"/>
    </source>
</evidence>